<dbReference type="InterPro" id="IPR029057">
    <property type="entry name" value="PRTase-like"/>
</dbReference>
<organism evidence="2 3">
    <name type="scientific">Novibacillus thermophilus</name>
    <dbReference type="NCBI Taxonomy" id="1471761"/>
    <lineage>
        <taxon>Bacteria</taxon>
        <taxon>Bacillati</taxon>
        <taxon>Bacillota</taxon>
        <taxon>Bacilli</taxon>
        <taxon>Bacillales</taxon>
        <taxon>Thermoactinomycetaceae</taxon>
        <taxon>Novibacillus</taxon>
    </lineage>
</organism>
<evidence type="ECO:0000256" key="1">
    <source>
        <dbReference type="ARBA" id="ARBA00008007"/>
    </source>
</evidence>
<dbReference type="CDD" id="cd06223">
    <property type="entry name" value="PRTases_typeI"/>
    <property type="match status" value="1"/>
</dbReference>
<dbReference type="STRING" id="1471761.B0W44_16430"/>
<proteinExistence type="inferred from homology"/>
<protein>
    <recommendedName>
        <fullName evidence="4">Phosphoribosyltransferase domain-containing protein</fullName>
    </recommendedName>
</protein>
<name>A0A1U9KAP6_9BACL</name>
<dbReference type="Proteomes" id="UP000188603">
    <property type="component" value="Chromosome"/>
</dbReference>
<dbReference type="InterPro" id="IPR051910">
    <property type="entry name" value="ComF/GntX_DNA_util-trans"/>
</dbReference>
<dbReference type="SUPFAM" id="SSF53271">
    <property type="entry name" value="PRTase-like"/>
    <property type="match status" value="1"/>
</dbReference>
<evidence type="ECO:0008006" key="4">
    <source>
        <dbReference type="Google" id="ProtNLM"/>
    </source>
</evidence>
<gene>
    <name evidence="2" type="ORF">B0W44_16430</name>
</gene>
<dbReference type="EMBL" id="CP019699">
    <property type="protein sequence ID" value="AQS57102.1"/>
    <property type="molecule type" value="Genomic_DNA"/>
</dbReference>
<dbReference type="InterPro" id="IPR000836">
    <property type="entry name" value="PRTase_dom"/>
</dbReference>
<dbReference type="PANTHER" id="PTHR47505:SF1">
    <property type="entry name" value="DNA UTILIZATION PROTEIN YHGH"/>
    <property type="match status" value="1"/>
</dbReference>
<keyword evidence="3" id="KW-1185">Reference proteome</keyword>
<dbReference type="AlphaFoldDB" id="A0A1U9KAP6"/>
<evidence type="ECO:0000313" key="2">
    <source>
        <dbReference type="EMBL" id="AQS57102.1"/>
    </source>
</evidence>
<evidence type="ECO:0000313" key="3">
    <source>
        <dbReference type="Proteomes" id="UP000188603"/>
    </source>
</evidence>
<comment type="similarity">
    <text evidence="1">Belongs to the ComF/GntX family.</text>
</comment>
<dbReference type="Gene3D" id="3.40.50.2020">
    <property type="match status" value="1"/>
</dbReference>
<sequence length="161" mass="18194">MVNRAVVQYTPLAREVISLFKYRGRETLADVLGTMMADVVWREYESKEIDAVTYVPLHKRREEERGFNQAELLARVIGKKLRRPVVSTLVRTRDTPKQSRQPRQSRLMGMTGAFTLKSDLGHCGPLLIVDDVYTTGATLRACSRELLQGGCPQVLAVTFAR</sequence>
<dbReference type="PANTHER" id="PTHR47505">
    <property type="entry name" value="DNA UTILIZATION PROTEIN YHGH"/>
    <property type="match status" value="1"/>
</dbReference>
<dbReference type="KEGG" id="ntr:B0W44_16430"/>
<reference evidence="2 3" key="1">
    <citation type="journal article" date="2015" name="Int. J. Syst. Evol. Microbiol.">
        <title>Novibacillus thermophilus gen. nov., sp. nov., a Gram-staining-negative and moderately thermophilic member of the family Thermoactinomycetaceae.</title>
        <authorList>
            <person name="Yang G."/>
            <person name="Chen J."/>
            <person name="Zhou S."/>
        </authorList>
    </citation>
    <scope>NUCLEOTIDE SEQUENCE [LARGE SCALE GENOMIC DNA]</scope>
    <source>
        <strain evidence="2 3">SG-1</strain>
    </source>
</reference>
<accession>A0A1U9KAP6</accession>